<comment type="caution">
    <text evidence="1">The sequence shown here is derived from an EMBL/GenBank/DDBJ whole genome shotgun (WGS) entry which is preliminary data.</text>
</comment>
<evidence type="ECO:0000313" key="2">
    <source>
        <dbReference type="Proteomes" id="UP001151532"/>
    </source>
</evidence>
<name>A0A9Q0TVD3_SALPP</name>
<sequence>MTRMEVVGRMMRDHPSDRAGILVWFTDPLTCRSFSLSLSLKPNSLLKEGYHAFGLSFFSSVSSCCVILRIKCFIW</sequence>
<evidence type="ECO:0000313" key="1">
    <source>
        <dbReference type="EMBL" id="KAJ6718504.1"/>
    </source>
</evidence>
<protein>
    <submittedName>
        <fullName evidence="1">Uncharacterized protein</fullName>
    </submittedName>
</protein>
<dbReference type="AlphaFoldDB" id="A0A9Q0TVD3"/>
<organism evidence="1 2">
    <name type="scientific">Salix purpurea</name>
    <name type="common">Purple osier willow</name>
    <dbReference type="NCBI Taxonomy" id="77065"/>
    <lineage>
        <taxon>Eukaryota</taxon>
        <taxon>Viridiplantae</taxon>
        <taxon>Streptophyta</taxon>
        <taxon>Embryophyta</taxon>
        <taxon>Tracheophyta</taxon>
        <taxon>Spermatophyta</taxon>
        <taxon>Magnoliopsida</taxon>
        <taxon>eudicotyledons</taxon>
        <taxon>Gunneridae</taxon>
        <taxon>Pentapetalae</taxon>
        <taxon>rosids</taxon>
        <taxon>fabids</taxon>
        <taxon>Malpighiales</taxon>
        <taxon>Salicaceae</taxon>
        <taxon>Saliceae</taxon>
        <taxon>Salix</taxon>
    </lineage>
</organism>
<reference evidence="1" key="2">
    <citation type="journal article" date="2023" name="Int. J. Mol. Sci.">
        <title>De Novo Assembly and Annotation of 11 Diverse Shrub Willow (Salix) Genomes Reveals Novel Gene Organization in Sex-Linked Regions.</title>
        <authorList>
            <person name="Hyden B."/>
            <person name="Feng K."/>
            <person name="Yates T.B."/>
            <person name="Jawdy S."/>
            <person name="Cereghino C."/>
            <person name="Smart L.B."/>
            <person name="Muchero W."/>
        </authorList>
    </citation>
    <scope>NUCLEOTIDE SEQUENCE</scope>
    <source>
        <tissue evidence="1">Shoot tip</tissue>
    </source>
</reference>
<reference evidence="1" key="1">
    <citation type="submission" date="2022-11" db="EMBL/GenBank/DDBJ databases">
        <authorList>
            <person name="Hyden B.L."/>
            <person name="Feng K."/>
            <person name="Yates T."/>
            <person name="Jawdy S."/>
            <person name="Smart L.B."/>
            <person name="Muchero W."/>
        </authorList>
    </citation>
    <scope>NUCLEOTIDE SEQUENCE</scope>
    <source>
        <tissue evidence="1">Shoot tip</tissue>
    </source>
</reference>
<accession>A0A9Q0TVD3</accession>
<dbReference type="Proteomes" id="UP001151532">
    <property type="component" value="Chromosome 10"/>
</dbReference>
<dbReference type="EMBL" id="JAPFFK010000014">
    <property type="protein sequence ID" value="KAJ6718504.1"/>
    <property type="molecule type" value="Genomic_DNA"/>
</dbReference>
<gene>
    <name evidence="1" type="ORF">OIU79_006400</name>
</gene>
<keyword evidence="2" id="KW-1185">Reference proteome</keyword>
<proteinExistence type="predicted"/>